<dbReference type="EMBL" id="SHKR01000012">
    <property type="protein sequence ID" value="RZU16111.1"/>
    <property type="molecule type" value="Genomic_DNA"/>
</dbReference>
<evidence type="ECO:0000256" key="1">
    <source>
        <dbReference type="SAM" id="Phobius"/>
    </source>
</evidence>
<name>A0A4Q7WZY9_9ACTN</name>
<feature type="transmembrane region" description="Helical" evidence="1">
    <location>
        <begin position="58"/>
        <end position="78"/>
    </location>
</feature>
<evidence type="ECO:0000313" key="2">
    <source>
        <dbReference type="EMBL" id="RZU16111.1"/>
    </source>
</evidence>
<dbReference type="Proteomes" id="UP000292027">
    <property type="component" value="Unassembled WGS sequence"/>
</dbReference>
<dbReference type="RefSeq" id="WP_130445051.1">
    <property type="nucleotide sequence ID" value="NZ_SHKR01000012.1"/>
</dbReference>
<keyword evidence="1" id="KW-0812">Transmembrane</keyword>
<proteinExistence type="predicted"/>
<reference evidence="2 3" key="1">
    <citation type="journal article" date="2015" name="Stand. Genomic Sci.">
        <title>Genomic Encyclopedia of Bacterial and Archaeal Type Strains, Phase III: the genomes of soil and plant-associated and newly described type strains.</title>
        <authorList>
            <person name="Whitman W.B."/>
            <person name="Woyke T."/>
            <person name="Klenk H.P."/>
            <person name="Zhou Y."/>
            <person name="Lilburn T.G."/>
            <person name="Beck B.J."/>
            <person name="De Vos P."/>
            <person name="Vandamme P."/>
            <person name="Eisen J.A."/>
            <person name="Garrity G."/>
            <person name="Hugenholtz P."/>
            <person name="Kyrpides N.C."/>
        </authorList>
    </citation>
    <scope>NUCLEOTIDE SEQUENCE [LARGE SCALE GENOMIC DNA]</scope>
    <source>
        <strain evidence="2 3">VKM Ac-2540</strain>
    </source>
</reference>
<sequence>MLSKVLGAVGLLLLVVGAVFAVRPVHVGGDGCGSVFQPDKGITPMQCDARLSSRGNLVTGFGAGGAALIVAAVAVAAIRDRRTRVPSS</sequence>
<keyword evidence="1" id="KW-1133">Transmembrane helix</keyword>
<keyword evidence="1" id="KW-0472">Membrane</keyword>
<evidence type="ECO:0000313" key="3">
    <source>
        <dbReference type="Proteomes" id="UP000292027"/>
    </source>
</evidence>
<comment type="caution">
    <text evidence="2">The sequence shown here is derived from an EMBL/GenBank/DDBJ whole genome shotgun (WGS) entry which is preliminary data.</text>
</comment>
<keyword evidence="3" id="KW-1185">Reference proteome</keyword>
<protein>
    <submittedName>
        <fullName evidence="2">Uncharacterized protein</fullName>
    </submittedName>
</protein>
<dbReference type="AlphaFoldDB" id="A0A4Q7WZY9"/>
<gene>
    <name evidence="2" type="ORF">EV645_3659</name>
</gene>
<accession>A0A4Q7WZY9</accession>
<dbReference type="OrthoDB" id="3831425at2"/>
<organism evidence="2 3">
    <name type="scientific">Kribbella rubisoli</name>
    <dbReference type="NCBI Taxonomy" id="3075929"/>
    <lineage>
        <taxon>Bacteria</taxon>
        <taxon>Bacillati</taxon>
        <taxon>Actinomycetota</taxon>
        <taxon>Actinomycetes</taxon>
        <taxon>Propionibacteriales</taxon>
        <taxon>Kribbellaceae</taxon>
        <taxon>Kribbella</taxon>
    </lineage>
</organism>